<keyword evidence="1" id="KW-0812">Transmembrane</keyword>
<feature type="transmembrane region" description="Helical" evidence="1">
    <location>
        <begin position="90"/>
        <end position="110"/>
    </location>
</feature>
<reference evidence="2" key="1">
    <citation type="submission" date="2024-02" db="EMBL/GenBank/DDBJ databases">
        <title>Draft genome sequence of new strains in genus Ureaplasma.</title>
        <authorList>
            <person name="Nakajima Y."/>
            <person name="Segawa T."/>
        </authorList>
    </citation>
    <scope>NUCLEOTIDE SEQUENCE [LARGE SCALE GENOMIC DNA]</scope>
    <source>
        <strain evidence="2">OM1</strain>
    </source>
</reference>
<name>A0ABP9U5J9_9BACT</name>
<sequence>MGVIGTFFVSDKFANSLGWFLFILTASIFVIQLIFLLAIGFTYPHYATWQLIFEIVFSVVTLIITVLTFYRISKMEVMYQNLDAQSKPKLAFILGLEILNMFIWLFYYLLNILSWFRN</sequence>
<evidence type="ECO:0000256" key="1">
    <source>
        <dbReference type="SAM" id="Phobius"/>
    </source>
</evidence>
<comment type="caution">
    <text evidence="2">The sequence shown here is derived from an EMBL/GenBank/DDBJ whole genome shotgun (WGS) entry which is preliminary data.</text>
</comment>
<evidence type="ECO:0000313" key="2">
    <source>
        <dbReference type="EMBL" id="GAA5414610.1"/>
    </source>
</evidence>
<proteinExistence type="predicted"/>
<dbReference type="EMBL" id="BAABQM010000002">
    <property type="protein sequence ID" value="GAA5414610.1"/>
    <property type="molecule type" value="Genomic_DNA"/>
</dbReference>
<feature type="transmembrane region" description="Helical" evidence="1">
    <location>
        <begin position="17"/>
        <end position="39"/>
    </location>
</feature>
<dbReference type="Proteomes" id="UP001449582">
    <property type="component" value="Unassembled WGS sequence"/>
</dbReference>
<protein>
    <submittedName>
        <fullName evidence="2">Uncharacterized protein</fullName>
    </submittedName>
</protein>
<evidence type="ECO:0000313" key="3">
    <source>
        <dbReference type="Proteomes" id="UP001449582"/>
    </source>
</evidence>
<organism evidence="2 3">
    <name type="scientific">Ureaplasma ceti</name>
    <dbReference type="NCBI Taxonomy" id="3119530"/>
    <lineage>
        <taxon>Bacteria</taxon>
        <taxon>Bacillati</taxon>
        <taxon>Mycoplasmatota</taxon>
        <taxon>Mycoplasmoidales</taxon>
        <taxon>Mycoplasmoidaceae</taxon>
        <taxon>Ureaplasma</taxon>
    </lineage>
</organism>
<keyword evidence="1" id="KW-1133">Transmembrane helix</keyword>
<keyword evidence="3" id="KW-1185">Reference proteome</keyword>
<gene>
    <name evidence="2" type="ORF">UREOM_3210</name>
</gene>
<keyword evidence="1" id="KW-0472">Membrane</keyword>
<accession>A0ABP9U5J9</accession>
<feature type="transmembrane region" description="Helical" evidence="1">
    <location>
        <begin position="51"/>
        <end position="70"/>
    </location>
</feature>